<accession>A0A914C4T3</accession>
<evidence type="ECO:0000256" key="2">
    <source>
        <dbReference type="SAM" id="SignalP"/>
    </source>
</evidence>
<evidence type="ECO:0000256" key="1">
    <source>
        <dbReference type="SAM" id="Coils"/>
    </source>
</evidence>
<organism evidence="3 4">
    <name type="scientific">Acrobeloides nanus</name>
    <dbReference type="NCBI Taxonomy" id="290746"/>
    <lineage>
        <taxon>Eukaryota</taxon>
        <taxon>Metazoa</taxon>
        <taxon>Ecdysozoa</taxon>
        <taxon>Nematoda</taxon>
        <taxon>Chromadorea</taxon>
        <taxon>Rhabditida</taxon>
        <taxon>Tylenchina</taxon>
        <taxon>Cephalobomorpha</taxon>
        <taxon>Cephaloboidea</taxon>
        <taxon>Cephalobidae</taxon>
        <taxon>Acrobeloides</taxon>
    </lineage>
</organism>
<protein>
    <submittedName>
        <fullName evidence="4">Uncharacterized protein</fullName>
    </submittedName>
</protein>
<sequence>MNFGLVVGFLCLGAFAEGHARNFKRDVNGWTCAQQCFAANSTEQEEAVSRRLKRQTEEAEAKVDAMLQSYQSFCGALNDERFTCAAQCPMTNLTQKLRDEVSDMKNSVCKDVGAWEDEFKCAVNGSSTIKSCVVTNCRKPILEIASILLDNLASDDSEMVIPGDKFCAVESCIQDCLKKDLVPRCGVEVYEIFEKMQSIEDDLLTLMSLDKEPQTGEKCFDIPMTIASNDVDFD</sequence>
<feature type="chain" id="PRO_5037273575" evidence="2">
    <location>
        <begin position="21"/>
        <end position="234"/>
    </location>
</feature>
<keyword evidence="1" id="KW-0175">Coiled coil</keyword>
<feature type="coiled-coil region" evidence="1">
    <location>
        <begin position="42"/>
        <end position="69"/>
    </location>
</feature>
<name>A0A914C4T3_9BILA</name>
<dbReference type="Proteomes" id="UP000887540">
    <property type="component" value="Unplaced"/>
</dbReference>
<evidence type="ECO:0000313" key="4">
    <source>
        <dbReference type="WBParaSite" id="ACRNAN_Path_221.g821.t1"/>
    </source>
</evidence>
<keyword evidence="3" id="KW-1185">Reference proteome</keyword>
<dbReference type="AlphaFoldDB" id="A0A914C4T3"/>
<feature type="signal peptide" evidence="2">
    <location>
        <begin position="1"/>
        <end position="20"/>
    </location>
</feature>
<reference evidence="4" key="1">
    <citation type="submission" date="2022-11" db="UniProtKB">
        <authorList>
            <consortium name="WormBaseParasite"/>
        </authorList>
    </citation>
    <scope>IDENTIFICATION</scope>
</reference>
<proteinExistence type="predicted"/>
<keyword evidence="2" id="KW-0732">Signal</keyword>
<evidence type="ECO:0000313" key="3">
    <source>
        <dbReference type="Proteomes" id="UP000887540"/>
    </source>
</evidence>
<dbReference type="WBParaSite" id="ACRNAN_Path_221.g821.t1">
    <property type="protein sequence ID" value="ACRNAN_Path_221.g821.t1"/>
    <property type="gene ID" value="ACRNAN_Path_221.g821"/>
</dbReference>